<dbReference type="RefSeq" id="WP_150093016.1">
    <property type="nucleotide sequence ID" value="NZ_VWSF01000033.1"/>
</dbReference>
<protein>
    <submittedName>
        <fullName evidence="1">Uncharacterized protein</fullName>
    </submittedName>
</protein>
<reference evidence="1 2" key="1">
    <citation type="submission" date="2019-09" db="EMBL/GenBank/DDBJ databases">
        <title>Genome sequence and assembly of Adhaeribacter sp.</title>
        <authorList>
            <person name="Chhetri G."/>
        </authorList>
    </citation>
    <scope>NUCLEOTIDE SEQUENCE [LARGE SCALE GENOMIC DNA]</scope>
    <source>
        <strain evidence="1 2">DK36</strain>
    </source>
</reference>
<sequence>MKNIIFLLFCAFSLFLAIYYYRQYAETQRQLTLANRRVLDRDSMIYGLQKKVEQNGIKDTTLNKEPEVVVSPSTLGKLSTSEINRLKAKGLKNPEADLKTNLTENQQNIVPQKGTLGGTMAIRDIQILNERYALAYFEDGHQGGYMILKYEVQPATGRINWVVVDSYKI</sequence>
<name>A0A5M6CVS8_9BACT</name>
<comment type="caution">
    <text evidence="1">The sequence shown here is derived from an EMBL/GenBank/DDBJ whole genome shotgun (WGS) entry which is preliminary data.</text>
</comment>
<keyword evidence="2" id="KW-1185">Reference proteome</keyword>
<dbReference type="Proteomes" id="UP000323426">
    <property type="component" value="Unassembled WGS sequence"/>
</dbReference>
<organism evidence="1 2">
    <name type="scientific">Adhaeribacter rhizoryzae</name>
    <dbReference type="NCBI Taxonomy" id="2607907"/>
    <lineage>
        <taxon>Bacteria</taxon>
        <taxon>Pseudomonadati</taxon>
        <taxon>Bacteroidota</taxon>
        <taxon>Cytophagia</taxon>
        <taxon>Cytophagales</taxon>
        <taxon>Hymenobacteraceae</taxon>
        <taxon>Adhaeribacter</taxon>
    </lineage>
</organism>
<accession>A0A5M6CVS8</accession>
<dbReference type="AlphaFoldDB" id="A0A5M6CVS8"/>
<dbReference type="EMBL" id="VWSF01000033">
    <property type="protein sequence ID" value="KAA5539358.1"/>
    <property type="molecule type" value="Genomic_DNA"/>
</dbReference>
<evidence type="ECO:0000313" key="2">
    <source>
        <dbReference type="Proteomes" id="UP000323426"/>
    </source>
</evidence>
<evidence type="ECO:0000313" key="1">
    <source>
        <dbReference type="EMBL" id="KAA5539358.1"/>
    </source>
</evidence>
<proteinExistence type="predicted"/>
<gene>
    <name evidence="1" type="ORF">F0145_24455</name>
</gene>